<dbReference type="FunFam" id="3.20.20.140:FF:000047">
    <property type="entry name" value="PHP domain-containing protein"/>
    <property type="match status" value="1"/>
</dbReference>
<dbReference type="Gene3D" id="1.10.150.110">
    <property type="entry name" value="DNA polymerase beta, N-terminal domain-like"/>
    <property type="match status" value="1"/>
</dbReference>
<organism evidence="5 6">
    <name type="scientific">Candidatus Tagabacteria bacterium CG03_land_8_20_14_0_80_41_22</name>
    <dbReference type="NCBI Taxonomy" id="1975020"/>
    <lineage>
        <taxon>Bacteria</taxon>
        <taxon>Candidatus Tagaibacteriota</taxon>
    </lineage>
</organism>
<comment type="caution">
    <text evidence="5">The sequence shown here is derived from an EMBL/GenBank/DDBJ whole genome shotgun (WGS) entry which is preliminary data.</text>
</comment>
<dbReference type="Pfam" id="PF02811">
    <property type="entry name" value="PHP"/>
    <property type="match status" value="1"/>
</dbReference>
<dbReference type="GO" id="GO:0003887">
    <property type="term" value="F:DNA-directed DNA polymerase activity"/>
    <property type="evidence" value="ECO:0007669"/>
    <property type="project" value="InterPro"/>
</dbReference>
<keyword evidence="2" id="KW-0548">Nucleotidyltransferase</keyword>
<dbReference type="SUPFAM" id="SSF89550">
    <property type="entry name" value="PHP domain-like"/>
    <property type="match status" value="1"/>
</dbReference>
<keyword evidence="1" id="KW-0808">Transferase</keyword>
<dbReference type="EMBL" id="PEVG01000027">
    <property type="protein sequence ID" value="PIU99482.1"/>
    <property type="molecule type" value="Genomic_DNA"/>
</dbReference>
<dbReference type="Pfam" id="PF14716">
    <property type="entry name" value="HHH_8"/>
    <property type="match status" value="1"/>
</dbReference>
<dbReference type="SMART" id="SM00483">
    <property type="entry name" value="POLXc"/>
    <property type="match status" value="1"/>
</dbReference>
<protein>
    <submittedName>
        <fullName evidence="5">DNA polymerase III</fullName>
    </submittedName>
</protein>
<dbReference type="CDD" id="cd00141">
    <property type="entry name" value="NT_POLXc"/>
    <property type="match status" value="1"/>
</dbReference>
<dbReference type="InterPro" id="IPR050243">
    <property type="entry name" value="PHP_phosphatase"/>
</dbReference>
<dbReference type="GO" id="GO:0042578">
    <property type="term" value="F:phosphoric ester hydrolase activity"/>
    <property type="evidence" value="ECO:0007669"/>
    <property type="project" value="TreeGrafter"/>
</dbReference>
<dbReference type="InterPro" id="IPR002054">
    <property type="entry name" value="DNA-dir_DNA_pol_X"/>
</dbReference>
<evidence type="ECO:0000313" key="6">
    <source>
        <dbReference type="Proteomes" id="UP000228561"/>
    </source>
</evidence>
<dbReference type="Gene3D" id="1.10.150.20">
    <property type="entry name" value="5' to 3' exonuclease, C-terminal subdomain"/>
    <property type="match status" value="1"/>
</dbReference>
<dbReference type="GO" id="GO:0005829">
    <property type="term" value="C:cytosol"/>
    <property type="evidence" value="ECO:0007669"/>
    <property type="project" value="TreeGrafter"/>
</dbReference>
<evidence type="ECO:0000259" key="3">
    <source>
        <dbReference type="SMART" id="SM00481"/>
    </source>
</evidence>
<dbReference type="SMART" id="SM00481">
    <property type="entry name" value="POLIIIAc"/>
    <property type="match status" value="1"/>
</dbReference>
<evidence type="ECO:0000256" key="2">
    <source>
        <dbReference type="ARBA" id="ARBA00022695"/>
    </source>
</evidence>
<dbReference type="InterPro" id="IPR027421">
    <property type="entry name" value="DNA_pol_lamdba_lyase_dom_sf"/>
</dbReference>
<dbReference type="Gene3D" id="3.20.20.140">
    <property type="entry name" value="Metal-dependent hydrolases"/>
    <property type="match status" value="1"/>
</dbReference>
<dbReference type="SUPFAM" id="SSF81301">
    <property type="entry name" value="Nucleotidyltransferase"/>
    <property type="match status" value="1"/>
</dbReference>
<feature type="domain" description="Polymerase/histidinol phosphatase N-terminal" evidence="3">
    <location>
        <begin position="341"/>
        <end position="423"/>
    </location>
</feature>
<dbReference type="GO" id="GO:0008270">
    <property type="term" value="F:zinc ion binding"/>
    <property type="evidence" value="ECO:0007669"/>
    <property type="project" value="TreeGrafter"/>
</dbReference>
<reference evidence="6" key="1">
    <citation type="submission" date="2017-09" db="EMBL/GenBank/DDBJ databases">
        <title>Depth-based differentiation of microbial function through sediment-hosted aquifers and enrichment of novel symbionts in the deep terrestrial subsurface.</title>
        <authorList>
            <person name="Probst A.J."/>
            <person name="Ladd B."/>
            <person name="Jarett J.K."/>
            <person name="Geller-Mcgrath D.E."/>
            <person name="Sieber C.M.K."/>
            <person name="Emerson J.B."/>
            <person name="Anantharaman K."/>
            <person name="Thomas B.C."/>
            <person name="Malmstrom R."/>
            <person name="Stieglmeier M."/>
            <person name="Klingl A."/>
            <person name="Woyke T."/>
            <person name="Ryan C.M."/>
            <person name="Banfield J.F."/>
        </authorList>
    </citation>
    <scope>NUCLEOTIDE SEQUENCE [LARGE SCALE GENOMIC DNA]</scope>
</reference>
<dbReference type="Gene3D" id="3.30.210.10">
    <property type="entry name" value="DNA polymerase, thumb domain"/>
    <property type="match status" value="1"/>
</dbReference>
<evidence type="ECO:0000256" key="1">
    <source>
        <dbReference type="ARBA" id="ARBA00022679"/>
    </source>
</evidence>
<dbReference type="GO" id="GO:0003677">
    <property type="term" value="F:DNA binding"/>
    <property type="evidence" value="ECO:0007669"/>
    <property type="project" value="InterPro"/>
</dbReference>
<dbReference type="InterPro" id="IPR003141">
    <property type="entry name" value="Pol/His_phosphatase_N"/>
</dbReference>
<evidence type="ECO:0000313" key="5">
    <source>
        <dbReference type="EMBL" id="PIU99482.1"/>
    </source>
</evidence>
<dbReference type="InterPro" id="IPR022311">
    <property type="entry name" value="PolX-like"/>
</dbReference>
<dbReference type="Pfam" id="PF14791">
    <property type="entry name" value="DNA_pol_B_thumb"/>
    <property type="match status" value="1"/>
</dbReference>
<dbReference type="CDD" id="cd07436">
    <property type="entry name" value="PHP_PolX"/>
    <property type="match status" value="1"/>
</dbReference>
<dbReference type="InterPro" id="IPR029398">
    <property type="entry name" value="PolB_thumb"/>
</dbReference>
<dbReference type="PANTHER" id="PTHR36928">
    <property type="entry name" value="PHOSPHATASE YCDX-RELATED"/>
    <property type="match status" value="1"/>
</dbReference>
<feature type="domain" description="DNA-directed DNA polymerase X" evidence="4">
    <location>
        <begin position="1"/>
        <end position="317"/>
    </location>
</feature>
<dbReference type="InterPro" id="IPR004013">
    <property type="entry name" value="PHP_dom"/>
</dbReference>
<dbReference type="InterPro" id="IPR016195">
    <property type="entry name" value="Pol/histidinol_Pase-like"/>
</dbReference>
<dbReference type="Gene3D" id="3.30.460.10">
    <property type="entry name" value="Beta Polymerase, domain 2"/>
    <property type="match status" value="1"/>
</dbReference>
<dbReference type="PIRSF" id="PIRSF005047">
    <property type="entry name" value="UCP005047_YshC"/>
    <property type="match status" value="1"/>
</dbReference>
<dbReference type="PANTHER" id="PTHR36928:SF1">
    <property type="entry name" value="PHOSPHATASE YCDX-RELATED"/>
    <property type="match status" value="1"/>
</dbReference>
<dbReference type="NCBIfam" id="NF006375">
    <property type="entry name" value="PRK08609.1"/>
    <property type="match status" value="1"/>
</dbReference>
<dbReference type="SUPFAM" id="SSF47802">
    <property type="entry name" value="DNA polymerase beta, N-terminal domain-like"/>
    <property type="match status" value="1"/>
</dbReference>
<dbReference type="InterPro" id="IPR047967">
    <property type="entry name" value="PolX_PHP"/>
</dbReference>
<dbReference type="InterPro" id="IPR010996">
    <property type="entry name" value="HHH_MUS81"/>
</dbReference>
<gene>
    <name evidence="5" type="ORF">COS58_02195</name>
</gene>
<dbReference type="InterPro" id="IPR043519">
    <property type="entry name" value="NT_sf"/>
</dbReference>
<name>A0A2M7B8P8_9BACT</name>
<evidence type="ECO:0000259" key="4">
    <source>
        <dbReference type="SMART" id="SM00483"/>
    </source>
</evidence>
<proteinExistence type="predicted"/>
<sequence length="582" mass="65825">MKNEEIARILYEIALYLEMKEVAFKPAAYEKAAESIEALEEDVEDIYKKGGLKALEDIPAIGKGISERIKEYLETERIKDYEKLKKQIPVDIQTLSAIEGIGPKLIKLFYQKLKIKNIGDLERAAKAGKLAKLPHSGEKLQEKILKGIEFYRRSHSRFLLGAALPLADKIEKRLNKAKSVIKAACAGSLRRRQETIGDLDFLVACPERSRGVVMDFFVSMPEVIHVFAKGSTKSMVQLRSGIAADLRVVDEKSFGAALQYFTGNKDHNIKLRKIAIKKGYKLNEYGLFRGKKQIAGRDEKEIYEKLGLAWIPPEIRNNLNEIEAGQENKIPRLVELRDIKGDLQVHSNWSDGSNSIEEMAMAAKKIGYQYTAITDHTKDLAMTGGSDEKRLLKQMSEIDKINEKLFKKGNFRILKGAEVNIRKDGSLDIKDEVLEKLDIVGAAVHSSFNLSKEEQTKRLIRAMENLHIDIIFHPSGRLLGQRPGIELDWDEIFKAAKETGTILEINAQPSRLDLNDDNIRRAKNMGIKLSVGTDAHSTAELSYNIYGISQARRGWCEKKDVINTMNFPEILAFLKKPKSKRF</sequence>
<dbReference type="InterPro" id="IPR037160">
    <property type="entry name" value="DNA_Pol_thumb_sf"/>
</dbReference>
<dbReference type="AlphaFoldDB" id="A0A2M7B8P8"/>
<dbReference type="Proteomes" id="UP000228561">
    <property type="component" value="Unassembled WGS sequence"/>
</dbReference>
<accession>A0A2M7B8P8</accession>